<accession>A0A1H1HUX7</accession>
<dbReference type="AlphaFoldDB" id="A0A1H1HUX7"/>
<evidence type="ECO:0000256" key="1">
    <source>
        <dbReference type="SAM" id="Phobius"/>
    </source>
</evidence>
<dbReference type="InterPro" id="IPR035197">
    <property type="entry name" value="DUF5313"/>
</dbReference>
<gene>
    <name evidence="2" type="ORF">SAMN04489765_4624</name>
</gene>
<feature type="transmembrane region" description="Helical" evidence="1">
    <location>
        <begin position="74"/>
        <end position="91"/>
    </location>
</feature>
<dbReference type="STRING" id="47312.SAMN04489765_4624"/>
<name>A0A1H1HUX7_9ACTN</name>
<organism evidence="2 3">
    <name type="scientific">Tsukamurella pulmonis</name>
    <dbReference type="NCBI Taxonomy" id="47312"/>
    <lineage>
        <taxon>Bacteria</taxon>
        <taxon>Bacillati</taxon>
        <taxon>Actinomycetota</taxon>
        <taxon>Actinomycetes</taxon>
        <taxon>Mycobacteriales</taxon>
        <taxon>Tsukamurellaceae</taxon>
        <taxon>Tsukamurella</taxon>
    </lineage>
</organism>
<dbReference type="OrthoDB" id="5195204at2"/>
<feature type="transmembrane region" description="Helical" evidence="1">
    <location>
        <begin position="45"/>
        <end position="62"/>
    </location>
</feature>
<keyword evidence="1" id="KW-0812">Transmembrane</keyword>
<keyword evidence="3" id="KW-1185">Reference proteome</keyword>
<proteinExistence type="predicted"/>
<evidence type="ECO:0000313" key="3">
    <source>
        <dbReference type="Proteomes" id="UP000183053"/>
    </source>
</evidence>
<protein>
    <recommendedName>
        <fullName evidence="4">DUF5313 domain-containing protein</fullName>
    </recommendedName>
</protein>
<keyword evidence="1" id="KW-0472">Membrane</keyword>
<dbReference type="EMBL" id="FNLF01000002">
    <property type="protein sequence ID" value="SDR29261.1"/>
    <property type="molecule type" value="Genomic_DNA"/>
</dbReference>
<keyword evidence="1" id="KW-1133">Transmembrane helix</keyword>
<reference evidence="3" key="1">
    <citation type="submission" date="2016-10" db="EMBL/GenBank/DDBJ databases">
        <authorList>
            <person name="Varghese N."/>
            <person name="Submissions S."/>
        </authorList>
    </citation>
    <scope>NUCLEOTIDE SEQUENCE [LARGE SCALE GENOMIC DNA]</scope>
    <source>
        <strain evidence="3">DSM 44142</strain>
    </source>
</reference>
<dbReference type="Pfam" id="PF17240">
    <property type="entry name" value="DUF5313"/>
    <property type="match status" value="1"/>
</dbReference>
<evidence type="ECO:0008006" key="4">
    <source>
        <dbReference type="Google" id="ProtNLM"/>
    </source>
</evidence>
<evidence type="ECO:0000313" key="2">
    <source>
        <dbReference type="EMBL" id="SDR29261.1"/>
    </source>
</evidence>
<dbReference type="Proteomes" id="UP000183053">
    <property type="component" value="Unassembled WGS sequence"/>
</dbReference>
<dbReference type="RefSeq" id="WP_068531950.1">
    <property type="nucleotide sequence ID" value="NZ_AP025457.1"/>
</dbReference>
<sequence>MHEGPSKPNPWQLVLYSYGRKVLPPSMHEWVANDLAGPRAAWRTVVRFAIPCFIILVPFWFFPTSVLNKATMTLPIFIPFVYFAIALNKIYRRARLRHHGLDPDLVDVIAREREADLHADYLAKYGPRDERPGHT</sequence>